<dbReference type="CDD" id="cd07891">
    <property type="entry name" value="CYTH-like_CthTTM-like_1"/>
    <property type="match status" value="1"/>
</dbReference>
<dbReference type="PROSITE" id="PS51707">
    <property type="entry name" value="CYTH"/>
    <property type="match status" value="1"/>
</dbReference>
<evidence type="ECO:0000256" key="1">
    <source>
        <dbReference type="PIRSR" id="PIRSR016487-1"/>
    </source>
</evidence>
<dbReference type="EMBL" id="LAQT01000010">
    <property type="protein sequence ID" value="KPC52161.1"/>
    <property type="molecule type" value="Genomic_DNA"/>
</dbReference>
<evidence type="ECO:0000259" key="2">
    <source>
        <dbReference type="PROSITE" id="PS51707"/>
    </source>
</evidence>
<name>A0A0N0GMX0_9NEIS</name>
<organism evidence="3 4">
    <name type="scientific">Amantichitinum ursilacus</name>
    <dbReference type="NCBI Taxonomy" id="857265"/>
    <lineage>
        <taxon>Bacteria</taxon>
        <taxon>Pseudomonadati</taxon>
        <taxon>Pseudomonadota</taxon>
        <taxon>Betaproteobacteria</taxon>
        <taxon>Neisseriales</taxon>
        <taxon>Chitinibacteraceae</taxon>
        <taxon>Amantichitinum</taxon>
    </lineage>
</organism>
<dbReference type="Gene3D" id="2.40.320.10">
    <property type="entry name" value="Hypothetical Protein Pfu-838710-001"/>
    <property type="match status" value="1"/>
</dbReference>
<feature type="domain" description="CYTH" evidence="2">
    <location>
        <begin position="2"/>
        <end position="147"/>
    </location>
</feature>
<dbReference type="InterPro" id="IPR023577">
    <property type="entry name" value="CYTH_domain"/>
</dbReference>
<feature type="active site" description="Proton acceptor" evidence="1">
    <location>
        <position position="30"/>
    </location>
</feature>
<dbReference type="PATRIC" id="fig|857265.3.peg.2863"/>
<comment type="caution">
    <text evidence="3">The sequence shown here is derived from an EMBL/GenBank/DDBJ whole genome shotgun (WGS) entry which is preliminary data.</text>
</comment>
<accession>A0A0N0GMX0</accession>
<proteinExistence type="predicted"/>
<dbReference type="PANTHER" id="PTHR40114:SF1">
    <property type="entry name" value="SLR0698 PROTEIN"/>
    <property type="match status" value="1"/>
</dbReference>
<keyword evidence="4" id="KW-1185">Reference proteome</keyword>
<dbReference type="Proteomes" id="UP000037939">
    <property type="component" value="Unassembled WGS sequence"/>
</dbReference>
<dbReference type="SMART" id="SM01118">
    <property type="entry name" value="CYTH"/>
    <property type="match status" value="1"/>
</dbReference>
<dbReference type="AlphaFoldDB" id="A0A0N0GMX0"/>
<dbReference type="OrthoDB" id="9805588at2"/>
<protein>
    <submittedName>
        <fullName evidence="3">CYTH domain protein</fullName>
    </submittedName>
</protein>
<reference evidence="3 4" key="1">
    <citation type="submission" date="2015-07" db="EMBL/GenBank/DDBJ databases">
        <title>Draft genome sequence of the Amantichitinum ursilacus IGB-41, a new chitin-degrading bacterium.</title>
        <authorList>
            <person name="Kirstahler P."/>
            <person name="Guenther M."/>
            <person name="Grumaz C."/>
            <person name="Rupp S."/>
            <person name="Zibek S."/>
            <person name="Sohn K."/>
        </authorList>
    </citation>
    <scope>NUCLEOTIDE SEQUENCE [LARGE SCALE GENOMIC DNA]</scope>
    <source>
        <strain evidence="3 4">IGB-41</strain>
    </source>
</reference>
<dbReference type="PANTHER" id="PTHR40114">
    <property type="entry name" value="SLR0698 PROTEIN"/>
    <property type="match status" value="1"/>
</dbReference>
<dbReference type="STRING" id="857265.WG78_13915"/>
<gene>
    <name evidence="3" type="ORF">WG78_13915</name>
</gene>
<dbReference type="Pfam" id="PF01928">
    <property type="entry name" value="CYTH"/>
    <property type="match status" value="1"/>
</dbReference>
<dbReference type="InterPro" id="IPR033469">
    <property type="entry name" value="CYTH-like_dom_sf"/>
</dbReference>
<sequence>MGQEIERKFLLQSEDWRGEIKRSQAIAQGYLNEDPARTVRARIKGDAAFITIKGKNEGITRAEFEYAIPVEDARALLKLCPNVLDKTRHEVHRDGFIWEIDEFHGDNAGLIVAEIELPAVDTSFAKPDWLGEEVSGDPRYYNSALSTLPFSRWSRS</sequence>
<evidence type="ECO:0000313" key="4">
    <source>
        <dbReference type="Proteomes" id="UP000037939"/>
    </source>
</evidence>
<dbReference type="RefSeq" id="WP_053938415.1">
    <property type="nucleotide sequence ID" value="NZ_LAQT01000010.1"/>
</dbReference>
<dbReference type="InterPro" id="IPR012042">
    <property type="entry name" value="NeuTTM/CthTTM-like"/>
</dbReference>
<dbReference type="SUPFAM" id="SSF55154">
    <property type="entry name" value="CYTH-like phosphatases"/>
    <property type="match status" value="1"/>
</dbReference>
<dbReference type="PIRSF" id="PIRSF016487">
    <property type="entry name" value="CYTH_UCP016487"/>
    <property type="match status" value="1"/>
</dbReference>
<evidence type="ECO:0000313" key="3">
    <source>
        <dbReference type="EMBL" id="KPC52161.1"/>
    </source>
</evidence>